<dbReference type="AlphaFoldDB" id="A0A482TFI9"/>
<dbReference type="Proteomes" id="UP000293535">
    <property type="component" value="Unassembled WGS sequence"/>
</dbReference>
<evidence type="ECO:0000313" key="3">
    <source>
        <dbReference type="Proteomes" id="UP000293535"/>
    </source>
</evidence>
<gene>
    <name evidence="2" type="ORF">ELS20_13035</name>
</gene>
<comment type="caution">
    <text evidence="2">The sequence shown here is derived from an EMBL/GenBank/DDBJ whole genome shotgun (WGS) entry which is preliminary data.</text>
</comment>
<evidence type="ECO:0008006" key="4">
    <source>
        <dbReference type="Google" id="ProtNLM"/>
    </source>
</evidence>
<dbReference type="EMBL" id="RZIG01000002">
    <property type="protein sequence ID" value="RYJ10819.1"/>
    <property type="molecule type" value="Genomic_DNA"/>
</dbReference>
<proteinExistence type="predicted"/>
<reference evidence="2 3" key="1">
    <citation type="submission" date="2018-12" db="EMBL/GenBank/DDBJ databases">
        <title>Draft genome sequence of Haloarcula hispinica strain 18.1, an halophilic archaeon isolated from Chott El Jerid of Southern Tunisia.</title>
        <authorList>
            <person name="Najjari A."/>
            <person name="Ben Dhia O."/>
            <person name="Ferjani R."/>
            <person name="Mahjoubi M."/>
            <person name="Sghaier H."/>
            <person name="Elshahed M."/>
            <person name="Ouzari H.I."/>
            <person name="Cherid A."/>
            <person name="Youssef N."/>
        </authorList>
    </citation>
    <scope>NUCLEOTIDE SEQUENCE [LARGE SCALE GENOMIC DNA]</scope>
    <source>
        <strain evidence="2 3">18.1</strain>
    </source>
</reference>
<evidence type="ECO:0000313" key="2">
    <source>
        <dbReference type="EMBL" id="RYJ10819.1"/>
    </source>
</evidence>
<sequence length="487" mass="52948">MRTQMSAGLVCLLLVCTSPVALGVESSPPAQIGTSDSDSSIDVRYAIDREPTQTGRVRVTATIERPRHVTGLSVRTPAETTVLRANGLRSDGDRWRLSGDTRTAQLTYTVPVGLSTTFGQRTAGTDNWTLLARQEVSLRARWRWRAGPRPRWNESLVLAPGQNGVAGRTAAYIGPHETELRTVDGDRITLVVPAAADLRPNRTAVLDSISHAKRASTAGADHDHIRVFVAPNELAPGGYTPSNGESDVIVNAGEPVRSPVNVWVHEYRHTRETFETTPAMDWLSEGSADYHTAALTYSASGIKKDQFHERITTERHETADLTQPDSWDGPGAQYHKGTRVVAAIDARLRQATDGNRTFEAVLDGLTRRDERITLRLFAETVSAVAGDDLDAFVRQAVTDTAPSVQTDALTDRDLQRSGVADTTDRQANFAPSVDSSPATATSGDDEGKHGVGTARPVTDRHGEWTMLGTLGILSVVLVGRQRRRKRL</sequence>
<dbReference type="RefSeq" id="WP_129755820.1">
    <property type="nucleotide sequence ID" value="NZ_JAFKAA010000002.1"/>
</dbReference>
<accession>A0A482TFI9</accession>
<feature type="compositionally biased region" description="Polar residues" evidence="1">
    <location>
        <begin position="433"/>
        <end position="442"/>
    </location>
</feature>
<protein>
    <recommendedName>
        <fullName evidence="4">Glycyl aminopeptidase</fullName>
    </recommendedName>
</protein>
<dbReference type="InterPro" id="IPR027268">
    <property type="entry name" value="Peptidase_M4/M1_CTD_sf"/>
</dbReference>
<feature type="region of interest" description="Disordered" evidence="1">
    <location>
        <begin position="415"/>
        <end position="457"/>
    </location>
</feature>
<name>A0A482TFI9_HALHI</name>
<evidence type="ECO:0000256" key="1">
    <source>
        <dbReference type="SAM" id="MobiDB-lite"/>
    </source>
</evidence>
<organism evidence="2 3">
    <name type="scientific">Haloarcula hispanica</name>
    <dbReference type="NCBI Taxonomy" id="51589"/>
    <lineage>
        <taxon>Archaea</taxon>
        <taxon>Methanobacteriati</taxon>
        <taxon>Methanobacteriota</taxon>
        <taxon>Stenosarchaea group</taxon>
        <taxon>Halobacteria</taxon>
        <taxon>Halobacteriales</taxon>
        <taxon>Haloarculaceae</taxon>
        <taxon>Haloarcula</taxon>
    </lineage>
</organism>
<dbReference type="Gene3D" id="1.10.390.10">
    <property type="entry name" value="Neutral Protease Domain 2"/>
    <property type="match status" value="1"/>
</dbReference>